<sequence length="250" mass="29572">MSEKKTFIYDVTYFRKKLLTRTWTIVVLFLLFVVYNSLQIPAEGRVQFFTLFVPLLALFFWFLRRNYLKQIEILSSGKVELDGGLLNQFDSNGNCASIRIKDLEKITLDKFRGYDRVILETKEKIHPIVNLKNREELISILEKTSGIKKEEDLTEDSLWNRKTPIYFIPSVVVLVMLYIPLVKVKFPILNPEFLGLFFNVNLIIYLLYAPEKENHIDSKFSLKRRLIFISLVVFFFQVYTQLDKVGWFKS</sequence>
<accession>A0A2P2DAM9</accession>
<comment type="caution">
    <text evidence="2">The sequence shown here is derived from an EMBL/GenBank/DDBJ whole genome shotgun (WGS) entry which is preliminary data.</text>
</comment>
<name>A0A2P2DAM9_9LEPT</name>
<keyword evidence="1" id="KW-1133">Transmembrane helix</keyword>
<keyword evidence="1" id="KW-0472">Membrane</keyword>
<protein>
    <submittedName>
        <fullName evidence="2">Uncharacterized protein</fullName>
    </submittedName>
</protein>
<dbReference type="EMBL" id="BFAZ01000005">
    <property type="protein sequence ID" value="GBF41700.1"/>
    <property type="molecule type" value="Genomic_DNA"/>
</dbReference>
<evidence type="ECO:0000256" key="1">
    <source>
        <dbReference type="SAM" id="Phobius"/>
    </source>
</evidence>
<dbReference type="AlphaFoldDB" id="A0A2P2DAM9"/>
<organism evidence="2 3">
    <name type="scientific">Leptospira ellinghausenii</name>
    <dbReference type="NCBI Taxonomy" id="1917822"/>
    <lineage>
        <taxon>Bacteria</taxon>
        <taxon>Pseudomonadati</taxon>
        <taxon>Spirochaetota</taxon>
        <taxon>Spirochaetia</taxon>
        <taxon>Leptospirales</taxon>
        <taxon>Leptospiraceae</taxon>
        <taxon>Leptospira</taxon>
    </lineage>
</organism>
<proteinExistence type="predicted"/>
<feature type="transmembrane region" description="Helical" evidence="1">
    <location>
        <begin position="46"/>
        <end position="63"/>
    </location>
</feature>
<evidence type="ECO:0000313" key="3">
    <source>
        <dbReference type="Proteomes" id="UP000245206"/>
    </source>
</evidence>
<feature type="transmembrane region" description="Helical" evidence="1">
    <location>
        <begin position="193"/>
        <end position="210"/>
    </location>
</feature>
<feature type="transmembrane region" description="Helical" evidence="1">
    <location>
        <begin position="163"/>
        <end position="181"/>
    </location>
</feature>
<dbReference type="Proteomes" id="UP000245206">
    <property type="component" value="Unassembled WGS sequence"/>
</dbReference>
<keyword evidence="3" id="KW-1185">Reference proteome</keyword>
<gene>
    <name evidence="2" type="ORF">LPTSP2_09810</name>
</gene>
<keyword evidence="1" id="KW-0812">Transmembrane</keyword>
<feature type="transmembrane region" description="Helical" evidence="1">
    <location>
        <begin position="21"/>
        <end position="40"/>
    </location>
</feature>
<evidence type="ECO:0000313" key="2">
    <source>
        <dbReference type="EMBL" id="GBF41700.1"/>
    </source>
</evidence>
<feature type="transmembrane region" description="Helical" evidence="1">
    <location>
        <begin position="222"/>
        <end position="240"/>
    </location>
</feature>
<reference evidence="3" key="1">
    <citation type="journal article" date="2019" name="Microbiol. Immunol.">
        <title>Molecular and phenotypic characterization of Leptospira johnsonii sp. nov., Leptospira ellinghausenii sp. nov. and Leptospira ryugenii sp. nov. isolated from soil and water in Japan.</title>
        <authorList>
            <person name="Masuzawa T."/>
            <person name="Saito M."/>
            <person name="Nakao R."/>
            <person name="Nikaido Y."/>
            <person name="Matsumoto M."/>
            <person name="Ogawa M."/>
            <person name="Yokoyama M."/>
            <person name="Hidaka Y."/>
            <person name="Tomita J."/>
            <person name="Sakakibara K."/>
            <person name="Suzuki K."/>
            <person name="Yasuda S."/>
            <person name="Sato H."/>
            <person name="Yamaguchi M."/>
            <person name="Yoshida S.I."/>
            <person name="Koizumi N."/>
            <person name="Kawamura Y."/>
        </authorList>
    </citation>
    <scope>NUCLEOTIDE SEQUENCE [LARGE SCALE GENOMIC DNA]</scope>
    <source>
        <strain evidence="3">E18</strain>
    </source>
</reference>
<dbReference type="OrthoDB" id="344943at2"/>